<gene>
    <name evidence="16 19" type="primary">nqrC</name>
    <name evidence="19" type="ORF">MACH26_09520</name>
</gene>
<dbReference type="EC" id="7.2.1.1" evidence="16 17"/>
<evidence type="ECO:0000256" key="10">
    <source>
        <dbReference type="ARBA" id="ARBA00023027"/>
    </source>
</evidence>
<dbReference type="SMART" id="SM00900">
    <property type="entry name" value="FMN_bind"/>
    <property type="match status" value="1"/>
</dbReference>
<dbReference type="NCBIfam" id="TIGR01938">
    <property type="entry name" value="nqrC"/>
    <property type="match status" value="1"/>
</dbReference>
<name>A0AA48KNE6_9ALTE</name>
<organism evidence="19 20">
    <name type="scientific">Planctobacterium marinum</name>
    <dbReference type="NCBI Taxonomy" id="1631968"/>
    <lineage>
        <taxon>Bacteria</taxon>
        <taxon>Pseudomonadati</taxon>
        <taxon>Pseudomonadota</taxon>
        <taxon>Gammaproteobacteria</taxon>
        <taxon>Alteromonadales</taxon>
        <taxon>Alteromonadaceae</taxon>
        <taxon>Planctobacterium</taxon>
    </lineage>
</organism>
<protein>
    <recommendedName>
        <fullName evidence="16 17">Na(+)-translocating NADH-quinone reductase subunit C</fullName>
        <shortName evidence="16 17">Na(+)-NQR subunit C</shortName>
        <shortName evidence="16 17">Na(+)-translocating NQR subunit C</shortName>
        <ecNumber evidence="16 17">7.2.1.1</ecNumber>
    </recommendedName>
    <alternativeName>
        <fullName evidence="16 17">NQR complex subunit C</fullName>
    </alternativeName>
    <alternativeName>
        <fullName evidence="16 17">NQR-1 subunit C</fullName>
    </alternativeName>
</protein>
<dbReference type="Proteomes" id="UP001333710">
    <property type="component" value="Chromosome"/>
</dbReference>
<evidence type="ECO:0000256" key="16">
    <source>
        <dbReference type="HAMAP-Rule" id="MF_00427"/>
    </source>
</evidence>
<accession>A0AA48KNE6</accession>
<comment type="catalytic activity">
    <reaction evidence="16 17">
        <text>a ubiquinone + n Na(+)(in) + NADH + H(+) = a ubiquinol + n Na(+)(out) + NAD(+)</text>
        <dbReference type="Rhea" id="RHEA:47748"/>
        <dbReference type="Rhea" id="RHEA-COMP:9565"/>
        <dbReference type="Rhea" id="RHEA-COMP:9566"/>
        <dbReference type="ChEBI" id="CHEBI:15378"/>
        <dbReference type="ChEBI" id="CHEBI:16389"/>
        <dbReference type="ChEBI" id="CHEBI:17976"/>
        <dbReference type="ChEBI" id="CHEBI:29101"/>
        <dbReference type="ChEBI" id="CHEBI:57540"/>
        <dbReference type="ChEBI" id="CHEBI:57945"/>
        <dbReference type="EC" id="7.2.1.1"/>
    </reaction>
</comment>
<evidence type="ECO:0000256" key="5">
    <source>
        <dbReference type="ARBA" id="ARBA00022630"/>
    </source>
</evidence>
<keyword evidence="2 16" id="KW-1003">Cell membrane</keyword>
<keyword evidence="13 16" id="KW-0830">Ubiquinone</keyword>
<keyword evidence="3" id="KW-0997">Cell inner membrane</keyword>
<dbReference type="AlphaFoldDB" id="A0AA48KNE6"/>
<dbReference type="HAMAP" id="MF_00427">
    <property type="entry name" value="NqrC"/>
    <property type="match status" value="1"/>
</dbReference>
<comment type="subcellular location">
    <subcellularLocation>
        <location evidence="16">Cell membrane</location>
        <topology evidence="16">Single-pass membrane protein</topology>
    </subcellularLocation>
</comment>
<keyword evidence="11 16" id="KW-0915">Sodium</keyword>
<keyword evidence="4 16" id="KW-0597">Phosphoprotein</keyword>
<keyword evidence="5 16" id="KW-0285">Flavoprotein</keyword>
<dbReference type="GO" id="GO:0010181">
    <property type="term" value="F:FMN binding"/>
    <property type="evidence" value="ECO:0007669"/>
    <property type="project" value="UniProtKB-UniRule"/>
</dbReference>
<comment type="similarity">
    <text evidence="16 17">Belongs to the NqrC family.</text>
</comment>
<dbReference type="InterPro" id="IPR007329">
    <property type="entry name" value="FMN-bd"/>
</dbReference>
<keyword evidence="7 16" id="KW-0812">Transmembrane</keyword>
<keyword evidence="6 16" id="KW-0288">FMN</keyword>
<feature type="domain" description="FMN-binding" evidence="18">
    <location>
        <begin position="143"/>
        <end position="239"/>
    </location>
</feature>
<keyword evidence="10 16" id="KW-0520">NAD</keyword>
<evidence type="ECO:0000256" key="15">
    <source>
        <dbReference type="ARBA" id="ARBA00023201"/>
    </source>
</evidence>
<proteinExistence type="inferred from homology"/>
<evidence type="ECO:0000256" key="17">
    <source>
        <dbReference type="PIRNR" id="PIRNR009437"/>
    </source>
</evidence>
<evidence type="ECO:0000256" key="11">
    <source>
        <dbReference type="ARBA" id="ARBA00023053"/>
    </source>
</evidence>
<evidence type="ECO:0000313" key="20">
    <source>
        <dbReference type="Proteomes" id="UP001333710"/>
    </source>
</evidence>
<dbReference type="Pfam" id="PF04205">
    <property type="entry name" value="FMN_bind"/>
    <property type="match status" value="1"/>
</dbReference>
<dbReference type="GO" id="GO:0006814">
    <property type="term" value="P:sodium ion transport"/>
    <property type="evidence" value="ECO:0007669"/>
    <property type="project" value="UniProtKB-UniRule"/>
</dbReference>
<dbReference type="GO" id="GO:0016655">
    <property type="term" value="F:oxidoreductase activity, acting on NAD(P)H, quinone or similar compound as acceptor"/>
    <property type="evidence" value="ECO:0007669"/>
    <property type="project" value="UniProtKB-UniRule"/>
</dbReference>
<feature type="modified residue" description="FMN phosphoryl threonine" evidence="16">
    <location>
        <position position="222"/>
    </location>
</feature>
<evidence type="ECO:0000256" key="6">
    <source>
        <dbReference type="ARBA" id="ARBA00022643"/>
    </source>
</evidence>
<evidence type="ECO:0000256" key="8">
    <source>
        <dbReference type="ARBA" id="ARBA00022967"/>
    </source>
</evidence>
<evidence type="ECO:0000256" key="12">
    <source>
        <dbReference type="ARBA" id="ARBA00023065"/>
    </source>
</evidence>
<keyword evidence="14 16" id="KW-0472">Membrane</keyword>
<comment type="cofactor">
    <cofactor evidence="16 17">
        <name>FMN</name>
        <dbReference type="ChEBI" id="CHEBI:58210"/>
    </cofactor>
</comment>
<evidence type="ECO:0000256" key="4">
    <source>
        <dbReference type="ARBA" id="ARBA00022553"/>
    </source>
</evidence>
<evidence type="ECO:0000313" key="19">
    <source>
        <dbReference type="EMBL" id="BDX05431.1"/>
    </source>
</evidence>
<evidence type="ECO:0000256" key="1">
    <source>
        <dbReference type="ARBA" id="ARBA00022448"/>
    </source>
</evidence>
<keyword evidence="20" id="KW-1185">Reference proteome</keyword>
<dbReference type="KEGG" id="pmaw:MACH26_09520"/>
<keyword evidence="12 16" id="KW-0406">Ion transport</keyword>
<evidence type="ECO:0000256" key="3">
    <source>
        <dbReference type="ARBA" id="ARBA00022519"/>
    </source>
</evidence>
<dbReference type="EMBL" id="AP027272">
    <property type="protein sequence ID" value="BDX05431.1"/>
    <property type="molecule type" value="Genomic_DNA"/>
</dbReference>
<keyword evidence="15 16" id="KW-0739">Sodium transport</keyword>
<comment type="subunit">
    <text evidence="16 17">Composed of six subunits; NqrA, NqrB, NqrC, NqrD, NqrE and NqrF.</text>
</comment>
<keyword evidence="9 16" id="KW-1133">Transmembrane helix</keyword>
<dbReference type="RefSeq" id="WP_338291405.1">
    <property type="nucleotide sequence ID" value="NZ_AP027272.1"/>
</dbReference>
<evidence type="ECO:0000256" key="13">
    <source>
        <dbReference type="ARBA" id="ARBA00023075"/>
    </source>
</evidence>
<dbReference type="InterPro" id="IPR010204">
    <property type="entry name" value="NqrC"/>
</dbReference>
<evidence type="ECO:0000256" key="7">
    <source>
        <dbReference type="ARBA" id="ARBA00022692"/>
    </source>
</evidence>
<feature type="transmembrane region" description="Helical" evidence="16">
    <location>
        <begin position="12"/>
        <end position="33"/>
    </location>
</feature>
<comment type="caution">
    <text evidence="16">Lacks conserved residue(s) required for the propagation of feature annotation.</text>
</comment>
<dbReference type="PANTHER" id="PTHR37838:SF1">
    <property type="entry name" value="NA(+)-TRANSLOCATING NADH-QUINONE REDUCTASE SUBUNIT C"/>
    <property type="match status" value="1"/>
</dbReference>
<dbReference type="NCBIfam" id="NF003749">
    <property type="entry name" value="PRK05346.1-5"/>
    <property type="match status" value="1"/>
</dbReference>
<reference evidence="19" key="1">
    <citation type="submission" date="2023-01" db="EMBL/GenBank/DDBJ databases">
        <title>Complete genome sequence of Planctobacterium marinum strain Dej080120_11.</title>
        <authorList>
            <person name="Ueki S."/>
            <person name="Maruyama F."/>
        </authorList>
    </citation>
    <scope>NUCLEOTIDE SEQUENCE</scope>
    <source>
        <strain evidence="19">Dej080120_11</strain>
    </source>
</reference>
<dbReference type="PANTHER" id="PTHR37838">
    <property type="entry name" value="NA(+)-TRANSLOCATING NADH-QUINONE REDUCTASE SUBUNIT C"/>
    <property type="match status" value="1"/>
</dbReference>
<dbReference type="GO" id="GO:0005886">
    <property type="term" value="C:plasma membrane"/>
    <property type="evidence" value="ECO:0007669"/>
    <property type="project" value="UniProtKB-SubCell"/>
</dbReference>
<evidence type="ECO:0000256" key="14">
    <source>
        <dbReference type="ARBA" id="ARBA00023136"/>
    </source>
</evidence>
<keyword evidence="8 16" id="KW-1278">Translocase</keyword>
<evidence type="ECO:0000259" key="18">
    <source>
        <dbReference type="SMART" id="SM00900"/>
    </source>
</evidence>
<evidence type="ECO:0000256" key="9">
    <source>
        <dbReference type="ARBA" id="ARBA00022989"/>
    </source>
</evidence>
<evidence type="ECO:0000256" key="2">
    <source>
        <dbReference type="ARBA" id="ARBA00022475"/>
    </source>
</evidence>
<dbReference type="PIRSF" id="PIRSF009437">
    <property type="entry name" value="NQR-1_subunit_C"/>
    <property type="match status" value="1"/>
</dbReference>
<keyword evidence="1 16" id="KW-0813">Transport</keyword>
<comment type="function">
    <text evidence="16">NQR complex catalyzes the reduction of ubiquinone-1 to ubiquinol by two successive reactions, coupled with the transport of Na(+) ions from the cytoplasm to the periplasm. NqrA to NqrE are probably involved in the second step, the conversion of ubisemiquinone to ubiquinol.</text>
</comment>
<sequence>MSARKETLGRTIGIVVAVCLACSIVVSSAAVGLRSLQETNAALDKQTNIIDAAGLLDKAAGDIAGTYDKYVEERFVDLETGTYVEAPYEGYDMFKAAKDSDYNVRVQGSNVGFQTRAKVASIYVVKDDSGNVQRLVLPVYGSGLWDLMYGFLAIEADGSTIRSLVYYQHKETPGLGGEIVNPAWKAKWDGKQAFKDGEVAIQVKKGAGNDNPYAVDALSGATLTSNGVQNSVTYWLGEQGFGKYLSKQSWKS</sequence>